<feature type="non-terminal residue" evidence="1">
    <location>
        <position position="65"/>
    </location>
</feature>
<dbReference type="AlphaFoldDB" id="A0AAV7UTU3"/>
<organism evidence="1 2">
    <name type="scientific">Pleurodeles waltl</name>
    <name type="common">Iberian ribbed newt</name>
    <dbReference type="NCBI Taxonomy" id="8319"/>
    <lineage>
        <taxon>Eukaryota</taxon>
        <taxon>Metazoa</taxon>
        <taxon>Chordata</taxon>
        <taxon>Craniata</taxon>
        <taxon>Vertebrata</taxon>
        <taxon>Euteleostomi</taxon>
        <taxon>Amphibia</taxon>
        <taxon>Batrachia</taxon>
        <taxon>Caudata</taxon>
        <taxon>Salamandroidea</taxon>
        <taxon>Salamandridae</taxon>
        <taxon>Pleurodelinae</taxon>
        <taxon>Pleurodeles</taxon>
    </lineage>
</organism>
<evidence type="ECO:0000313" key="1">
    <source>
        <dbReference type="EMBL" id="KAJ1192484.1"/>
    </source>
</evidence>
<name>A0AAV7UTU3_PLEWA</name>
<feature type="non-terminal residue" evidence="1">
    <location>
        <position position="1"/>
    </location>
</feature>
<protein>
    <submittedName>
        <fullName evidence="1">Uncharacterized protein</fullName>
    </submittedName>
</protein>
<sequence length="65" mass="7613">KTSSTPHQRHERVKLDINQGYHQLKILEVHAASPHFQRIKHYFGPNGSASSFHQQLKYFKKRSGE</sequence>
<reference evidence="1" key="1">
    <citation type="journal article" date="2022" name="bioRxiv">
        <title>Sequencing and chromosome-scale assembly of the giantPleurodeles waltlgenome.</title>
        <authorList>
            <person name="Brown T."/>
            <person name="Elewa A."/>
            <person name="Iarovenko S."/>
            <person name="Subramanian E."/>
            <person name="Araus A.J."/>
            <person name="Petzold A."/>
            <person name="Susuki M."/>
            <person name="Suzuki K.-i.T."/>
            <person name="Hayashi T."/>
            <person name="Toyoda A."/>
            <person name="Oliveira C."/>
            <person name="Osipova E."/>
            <person name="Leigh N.D."/>
            <person name="Simon A."/>
            <person name="Yun M.H."/>
        </authorList>
    </citation>
    <scope>NUCLEOTIDE SEQUENCE</scope>
    <source>
        <strain evidence="1">20211129_DDA</strain>
        <tissue evidence="1">Liver</tissue>
    </source>
</reference>
<gene>
    <name evidence="1" type="ORF">NDU88_001791</name>
</gene>
<proteinExistence type="predicted"/>
<dbReference type="EMBL" id="JANPWB010000004">
    <property type="protein sequence ID" value="KAJ1192484.1"/>
    <property type="molecule type" value="Genomic_DNA"/>
</dbReference>
<accession>A0AAV7UTU3</accession>
<keyword evidence="2" id="KW-1185">Reference proteome</keyword>
<comment type="caution">
    <text evidence="1">The sequence shown here is derived from an EMBL/GenBank/DDBJ whole genome shotgun (WGS) entry which is preliminary data.</text>
</comment>
<dbReference type="Proteomes" id="UP001066276">
    <property type="component" value="Chromosome 2_2"/>
</dbReference>
<evidence type="ECO:0000313" key="2">
    <source>
        <dbReference type="Proteomes" id="UP001066276"/>
    </source>
</evidence>